<comment type="caution">
    <text evidence="3">The sequence shown here is derived from an EMBL/GenBank/DDBJ whole genome shotgun (WGS) entry which is preliminary data.</text>
</comment>
<keyword evidence="2 3" id="KW-0808">Transferase</keyword>
<dbReference type="GO" id="GO:0005829">
    <property type="term" value="C:cytosol"/>
    <property type="evidence" value="ECO:0007669"/>
    <property type="project" value="TreeGrafter"/>
</dbReference>
<gene>
    <name evidence="3" type="primary">maa_5</name>
    <name evidence="3" type="ORF">SDC9_73201</name>
</gene>
<dbReference type="Gene3D" id="2.160.10.10">
    <property type="entry name" value="Hexapeptide repeat proteins"/>
    <property type="match status" value="1"/>
</dbReference>
<dbReference type="PANTHER" id="PTHR23416:SF23">
    <property type="entry name" value="ACETYLTRANSFERASE C18B11.09C-RELATED"/>
    <property type="match status" value="1"/>
</dbReference>
<comment type="similarity">
    <text evidence="1">Belongs to the transferase hexapeptide repeat family.</text>
</comment>
<reference evidence="3" key="1">
    <citation type="submission" date="2019-08" db="EMBL/GenBank/DDBJ databases">
        <authorList>
            <person name="Kucharzyk K."/>
            <person name="Murdoch R.W."/>
            <person name="Higgins S."/>
            <person name="Loffler F."/>
        </authorList>
    </citation>
    <scope>NUCLEOTIDE SEQUENCE</scope>
</reference>
<accession>A0A644YEQ8</accession>
<dbReference type="PANTHER" id="PTHR23416">
    <property type="entry name" value="SIALIC ACID SYNTHASE-RELATED"/>
    <property type="match status" value="1"/>
</dbReference>
<dbReference type="InterPro" id="IPR011004">
    <property type="entry name" value="Trimer_LpxA-like_sf"/>
</dbReference>
<proteinExistence type="inferred from homology"/>
<protein>
    <submittedName>
        <fullName evidence="3">Maltose O-acetyltransferase</fullName>
        <ecNumber evidence="3">2.3.1.79</ecNumber>
    </submittedName>
</protein>
<dbReference type="SUPFAM" id="SSF51161">
    <property type="entry name" value="Trimeric LpxA-like enzymes"/>
    <property type="match status" value="1"/>
</dbReference>
<evidence type="ECO:0000256" key="1">
    <source>
        <dbReference type="ARBA" id="ARBA00007274"/>
    </source>
</evidence>
<evidence type="ECO:0000256" key="2">
    <source>
        <dbReference type="ARBA" id="ARBA00022679"/>
    </source>
</evidence>
<dbReference type="InterPro" id="IPR051159">
    <property type="entry name" value="Hexapeptide_acetyltransf"/>
</dbReference>
<dbReference type="EC" id="2.3.1.79" evidence="3"/>
<organism evidence="3">
    <name type="scientific">bioreactor metagenome</name>
    <dbReference type="NCBI Taxonomy" id="1076179"/>
    <lineage>
        <taxon>unclassified sequences</taxon>
        <taxon>metagenomes</taxon>
        <taxon>ecological metagenomes</taxon>
    </lineage>
</organism>
<evidence type="ECO:0000313" key="3">
    <source>
        <dbReference type="EMBL" id="MPM26697.1"/>
    </source>
</evidence>
<name>A0A644YEQ8_9ZZZZ</name>
<dbReference type="Pfam" id="PF00132">
    <property type="entry name" value="Hexapep"/>
    <property type="match status" value="1"/>
</dbReference>
<keyword evidence="3" id="KW-0012">Acyltransferase</keyword>
<dbReference type="AlphaFoldDB" id="A0A644YEQ8"/>
<sequence length="97" mass="10353">MIAQNVTISGLNHNYTDTDLPIADQGVSLGTIEISDDVWIGANCVITQGVKIGKHVVVAASSVVTGDIPDNCVVGGIPAKILKQYITDEGYWKRIQE</sequence>
<dbReference type="InterPro" id="IPR001451">
    <property type="entry name" value="Hexapep"/>
</dbReference>
<dbReference type="EMBL" id="VSSQ01004801">
    <property type="protein sequence ID" value="MPM26697.1"/>
    <property type="molecule type" value="Genomic_DNA"/>
</dbReference>
<dbReference type="GO" id="GO:0008925">
    <property type="term" value="F:maltose O-acetyltransferase activity"/>
    <property type="evidence" value="ECO:0007669"/>
    <property type="project" value="UniProtKB-EC"/>
</dbReference>